<organism evidence="1">
    <name type="scientific">Methanobacterium formicicum</name>
    <dbReference type="NCBI Taxonomy" id="2162"/>
    <lineage>
        <taxon>Archaea</taxon>
        <taxon>Methanobacteriati</taxon>
        <taxon>Methanobacteriota</taxon>
        <taxon>Methanomada group</taxon>
        <taxon>Methanobacteria</taxon>
        <taxon>Methanobacteriales</taxon>
        <taxon>Methanobacteriaceae</taxon>
        <taxon>Methanobacterium</taxon>
    </lineage>
</organism>
<dbReference type="KEGG" id="mfi:DSM1535_0387"/>
<accession>A0A090I4M1</accession>
<name>A0A090I4M1_METFO</name>
<proteinExistence type="predicted"/>
<evidence type="ECO:0000313" key="1">
    <source>
        <dbReference type="EMBL" id="CEA12750.1"/>
    </source>
</evidence>
<sequence length="249" mass="27078">MSNTGIPVNASLILDAVLYKGDNSKVIDDPNYLDGSAVYSNYPGMVLLDTKSLGTGVLAGDMVLTIMWDSSGTETFDILVQITKDGGYDYEIMFMHEDTVNDFGTTIINKFDPKSNYRIIIKSISQSEVALDYIKLTPVFPGSMVSATRRVINNSEVIEVIDRGKSTITGNGSRATSKAINFNKLFAEPPDVYIGSPSSYLSTSAENKTPQGCTCWFNHVDGAGWSETHTFTWLAIGSVKVPYAPALPL</sequence>
<gene>
    <name evidence="1" type="ORF">DSM1535_0387</name>
</gene>
<dbReference type="EMBL" id="LN515531">
    <property type="protein sequence ID" value="CEA12750.1"/>
    <property type="molecule type" value="Genomic_DNA"/>
</dbReference>
<protein>
    <submittedName>
        <fullName evidence="1">Uncharacterized protein</fullName>
    </submittedName>
</protein>
<dbReference type="PATRIC" id="fig|2162.9.peg.405"/>
<dbReference type="RefSeq" id="WP_048072052.1">
    <property type="nucleotide sequence ID" value="NZ_JARVXG010000051.1"/>
</dbReference>
<reference evidence="1" key="1">
    <citation type="submission" date="2014-08" db="EMBL/GenBank/DDBJ databases">
        <authorList>
            <person name="Wibberg D."/>
        </authorList>
    </citation>
    <scope>NUCLEOTIDE SEQUENCE</scope>
</reference>
<dbReference type="AlphaFoldDB" id="A0A090I4M1"/>
<dbReference type="SUPFAM" id="SSF141086">
    <property type="entry name" value="Agglutinin HPA-like"/>
    <property type="match status" value="1"/>
</dbReference>
<dbReference type="InterPro" id="IPR037221">
    <property type="entry name" value="H-type_lectin_dom_sf"/>
</dbReference>